<evidence type="ECO:0000256" key="2">
    <source>
        <dbReference type="SAM" id="MobiDB-lite"/>
    </source>
</evidence>
<gene>
    <name evidence="4" type="ORF">GCM10010246_76850</name>
</gene>
<dbReference type="Gene3D" id="3.30.565.10">
    <property type="entry name" value="Histidine kinase-like ATPase, C-terminal domain"/>
    <property type="match status" value="1"/>
</dbReference>
<reference evidence="5" key="1">
    <citation type="journal article" date="2019" name="Int. J. Syst. Evol. Microbiol.">
        <title>The Global Catalogue of Microorganisms (GCM) 10K type strain sequencing project: providing services to taxonomists for standard genome sequencing and annotation.</title>
        <authorList>
            <consortium name="The Broad Institute Genomics Platform"/>
            <consortium name="The Broad Institute Genome Sequencing Center for Infectious Disease"/>
            <person name="Wu L."/>
            <person name="Ma J."/>
        </authorList>
    </citation>
    <scope>NUCLEOTIDE SEQUENCE [LARGE SCALE GENOMIC DNA]</scope>
    <source>
        <strain evidence="5">JCM 4316</strain>
    </source>
</reference>
<feature type="compositionally biased region" description="Basic and acidic residues" evidence="2">
    <location>
        <begin position="1"/>
        <end position="12"/>
    </location>
</feature>
<comment type="caution">
    <text evidence="4">The sequence shown here is derived from an EMBL/GenBank/DDBJ whole genome shotgun (WGS) entry which is preliminary data.</text>
</comment>
<keyword evidence="5" id="KW-1185">Reference proteome</keyword>
<feature type="region of interest" description="Disordered" evidence="2">
    <location>
        <begin position="1"/>
        <end position="20"/>
    </location>
</feature>
<sequence length="154" mass="16294">MYLSRIAHERSNRMGNSRPHRPHSYTLYCPPLETSPCIARDFVTSVLRRLQLNDAVDTAALCTAELAANAYAHAPGNGSVLWLAVEPAEVCVTVYDGNLTEPLLRPPSLDAEGGRGLRIVEALADKWGTTPGAPLGIGGAPGKGVWFSLATGGA</sequence>
<dbReference type="PANTHER" id="PTHR35526:SF3">
    <property type="entry name" value="ANTI-SIGMA-F FACTOR RSBW"/>
    <property type="match status" value="1"/>
</dbReference>
<dbReference type="InterPro" id="IPR036890">
    <property type="entry name" value="HATPase_C_sf"/>
</dbReference>
<organism evidence="4 5">
    <name type="scientific">Streptomyces cuspidosporus</name>
    <dbReference type="NCBI Taxonomy" id="66882"/>
    <lineage>
        <taxon>Bacteria</taxon>
        <taxon>Bacillati</taxon>
        <taxon>Actinomycetota</taxon>
        <taxon>Actinomycetes</taxon>
        <taxon>Kitasatosporales</taxon>
        <taxon>Streptomycetaceae</taxon>
        <taxon>Streptomyces</taxon>
    </lineage>
</organism>
<keyword evidence="1" id="KW-0723">Serine/threonine-protein kinase</keyword>
<dbReference type="PANTHER" id="PTHR35526">
    <property type="entry name" value="ANTI-SIGMA-F FACTOR RSBW-RELATED"/>
    <property type="match status" value="1"/>
</dbReference>
<dbReference type="Proteomes" id="UP001500253">
    <property type="component" value="Unassembled WGS sequence"/>
</dbReference>
<dbReference type="EMBL" id="BAAASD010000056">
    <property type="protein sequence ID" value="GAA2371223.1"/>
    <property type="molecule type" value="Genomic_DNA"/>
</dbReference>
<dbReference type="InterPro" id="IPR003594">
    <property type="entry name" value="HATPase_dom"/>
</dbReference>
<evidence type="ECO:0000313" key="5">
    <source>
        <dbReference type="Proteomes" id="UP001500253"/>
    </source>
</evidence>
<evidence type="ECO:0000256" key="1">
    <source>
        <dbReference type="ARBA" id="ARBA00022527"/>
    </source>
</evidence>
<evidence type="ECO:0000313" key="4">
    <source>
        <dbReference type="EMBL" id="GAA2371223.1"/>
    </source>
</evidence>
<name>A0ABP5U7V9_9ACTN</name>
<evidence type="ECO:0000259" key="3">
    <source>
        <dbReference type="Pfam" id="PF13581"/>
    </source>
</evidence>
<protein>
    <recommendedName>
        <fullName evidence="3">Histidine kinase/HSP90-like ATPase domain-containing protein</fullName>
    </recommendedName>
</protein>
<dbReference type="SUPFAM" id="SSF55874">
    <property type="entry name" value="ATPase domain of HSP90 chaperone/DNA topoisomerase II/histidine kinase"/>
    <property type="match status" value="1"/>
</dbReference>
<feature type="domain" description="Histidine kinase/HSP90-like ATPase" evidence="3">
    <location>
        <begin position="39"/>
        <end position="126"/>
    </location>
</feature>
<proteinExistence type="predicted"/>
<dbReference type="CDD" id="cd16936">
    <property type="entry name" value="HATPase_RsbW-like"/>
    <property type="match status" value="1"/>
</dbReference>
<keyword evidence="1" id="KW-0418">Kinase</keyword>
<dbReference type="Pfam" id="PF13581">
    <property type="entry name" value="HATPase_c_2"/>
    <property type="match status" value="1"/>
</dbReference>
<accession>A0ABP5U7V9</accession>
<keyword evidence="1" id="KW-0808">Transferase</keyword>
<dbReference type="InterPro" id="IPR050267">
    <property type="entry name" value="Anti-sigma-factor_SerPK"/>
</dbReference>